<dbReference type="RefSeq" id="WP_119276642.1">
    <property type="nucleotide sequence ID" value="NZ_QWLA01000019.1"/>
</dbReference>
<dbReference type="PANTHER" id="PTHR43140:SF1">
    <property type="entry name" value="TYPE I RESTRICTION ENZYME ECOKI SPECIFICITY SUBUNIT"/>
    <property type="match status" value="1"/>
</dbReference>
<proteinExistence type="inferred from homology"/>
<feature type="domain" description="Type I restriction modification DNA specificity" evidence="4">
    <location>
        <begin position="18"/>
        <end position="187"/>
    </location>
</feature>
<evidence type="ECO:0000256" key="1">
    <source>
        <dbReference type="ARBA" id="ARBA00010923"/>
    </source>
</evidence>
<dbReference type="SUPFAM" id="SSF116734">
    <property type="entry name" value="DNA methylase specificity domain"/>
    <property type="match status" value="2"/>
</dbReference>
<comment type="caution">
    <text evidence="5">The sequence shown here is derived from an EMBL/GenBank/DDBJ whole genome shotgun (WGS) entry which is preliminary data.</text>
</comment>
<evidence type="ECO:0000259" key="4">
    <source>
        <dbReference type="Pfam" id="PF01420"/>
    </source>
</evidence>
<dbReference type="GO" id="GO:0003677">
    <property type="term" value="F:DNA binding"/>
    <property type="evidence" value="ECO:0007669"/>
    <property type="project" value="UniProtKB-KW"/>
</dbReference>
<accession>A0A399EUZ9</accession>
<dbReference type="PANTHER" id="PTHR43140">
    <property type="entry name" value="TYPE-1 RESTRICTION ENZYME ECOKI SPECIFICITY PROTEIN"/>
    <property type="match status" value="1"/>
</dbReference>
<dbReference type="InterPro" id="IPR000055">
    <property type="entry name" value="Restrct_endonuc_typeI_TRD"/>
</dbReference>
<dbReference type="EMBL" id="QWLA01000019">
    <property type="protein sequence ID" value="RIH87453.1"/>
    <property type="molecule type" value="Genomic_DNA"/>
</dbReference>
<dbReference type="Gene3D" id="3.90.220.20">
    <property type="entry name" value="DNA methylase specificity domains"/>
    <property type="match status" value="2"/>
</dbReference>
<dbReference type="InterPro" id="IPR051212">
    <property type="entry name" value="Type-I_RE_S_subunit"/>
</dbReference>
<dbReference type="GO" id="GO:0009307">
    <property type="term" value="P:DNA restriction-modification system"/>
    <property type="evidence" value="ECO:0007669"/>
    <property type="project" value="UniProtKB-KW"/>
</dbReference>
<organism evidence="5 6">
    <name type="scientific">Calidithermus roseus</name>
    <dbReference type="NCBI Taxonomy" id="1644118"/>
    <lineage>
        <taxon>Bacteria</taxon>
        <taxon>Thermotogati</taxon>
        <taxon>Deinococcota</taxon>
        <taxon>Deinococci</taxon>
        <taxon>Thermales</taxon>
        <taxon>Thermaceae</taxon>
        <taxon>Calidithermus</taxon>
    </lineage>
</organism>
<dbReference type="Pfam" id="PF01420">
    <property type="entry name" value="Methylase_S"/>
    <property type="match status" value="1"/>
</dbReference>
<keyword evidence="3" id="KW-0238">DNA-binding</keyword>
<evidence type="ECO:0000313" key="6">
    <source>
        <dbReference type="Proteomes" id="UP000265341"/>
    </source>
</evidence>
<dbReference type="Proteomes" id="UP000265341">
    <property type="component" value="Unassembled WGS sequence"/>
</dbReference>
<keyword evidence="6" id="KW-1185">Reference proteome</keyword>
<evidence type="ECO:0000313" key="5">
    <source>
        <dbReference type="EMBL" id="RIH87453.1"/>
    </source>
</evidence>
<reference evidence="5 6" key="1">
    <citation type="submission" date="2018-08" db="EMBL/GenBank/DDBJ databases">
        <title>Meiothermus roseus NBRC 110900 genome sequencing project.</title>
        <authorList>
            <person name="Da Costa M.S."/>
            <person name="Albuquerque L."/>
            <person name="Raposo P."/>
            <person name="Froufe H.J.C."/>
            <person name="Barroso C.S."/>
            <person name="Egas C."/>
        </authorList>
    </citation>
    <scope>NUCLEOTIDE SEQUENCE [LARGE SCALE GENOMIC DNA]</scope>
    <source>
        <strain evidence="5 6">NBRC 110900</strain>
    </source>
</reference>
<dbReference type="InterPro" id="IPR044946">
    <property type="entry name" value="Restrct_endonuc_typeI_TRD_sf"/>
</dbReference>
<keyword evidence="2" id="KW-0680">Restriction system</keyword>
<dbReference type="AlphaFoldDB" id="A0A399EUZ9"/>
<name>A0A399EUZ9_9DEIN</name>
<evidence type="ECO:0000256" key="3">
    <source>
        <dbReference type="ARBA" id="ARBA00023125"/>
    </source>
</evidence>
<dbReference type="OrthoDB" id="9816225at2"/>
<gene>
    <name evidence="5" type="ORF">Mrose_01290</name>
</gene>
<comment type="similarity">
    <text evidence="1">Belongs to the type-I restriction system S methylase family.</text>
</comment>
<evidence type="ECO:0000256" key="2">
    <source>
        <dbReference type="ARBA" id="ARBA00022747"/>
    </source>
</evidence>
<protein>
    <submittedName>
        <fullName evidence="5">Type I restriction modification DNA specificity domain protein</fullName>
    </submittedName>
</protein>
<sequence length="418" mass="45945">MSSPTIEVPKPETRPKLPEGWRWVRLGELVESAQPGFASGERSPAGVIQVRMNNVTTLGTLNWIEITRVPRPSKGLGKLLLQPGDVLFNNTNSVELVGKSALFQGHEEEVTFSNHFTRLRTLKHLLDPAYLTFWLVSQWQTKTFERICVRWIGQAAVQRNKLLTLELPLPPLETQRRIAAILTEQMGAVEKARKAAEDGLEAARKLAGAYIVASFRGPRVADWDRVPLADISTFLPAKSIASDGDTEVLAITTACLSELGFRPEGIKTARMWANDAREATVSPGEILIARSNTPELVGRVAVYPGGYPNLVASDLTIRIKATGADPAYLGAYLSSLYLSGYWKERAGGASGSMKKITRGQLQAEHIPLPDLETQRRTVAELNSKTEATKQLVRHLEAQLEAIRALPAAILRRAFSGEL</sequence>